<evidence type="ECO:0000259" key="4">
    <source>
        <dbReference type="Pfam" id="PF17853"/>
    </source>
</evidence>
<dbReference type="EMBL" id="JASATX010000001">
    <property type="protein sequence ID" value="MDI2097393.1"/>
    <property type="molecule type" value="Genomic_DNA"/>
</dbReference>
<feature type="domain" description="CdaR GGDEF-like" evidence="4">
    <location>
        <begin position="190"/>
        <end position="302"/>
    </location>
</feature>
<dbReference type="RefSeq" id="WP_281487191.1">
    <property type="nucleotide sequence ID" value="NZ_JASATX010000001.1"/>
</dbReference>
<feature type="domain" description="RsbT co-antagonist protein RsbRD N-terminal" evidence="3">
    <location>
        <begin position="35"/>
        <end position="168"/>
    </location>
</feature>
<comment type="similarity">
    <text evidence="1">Belongs to the CdaR family.</text>
</comment>
<dbReference type="PANTHER" id="PTHR33744">
    <property type="entry name" value="CARBOHYDRATE DIACID REGULATOR"/>
    <property type="match status" value="1"/>
</dbReference>
<organism evidence="5 6">
    <name type="scientific">Ruicaihuangia caeni</name>
    <dbReference type="NCBI Taxonomy" id="3042517"/>
    <lineage>
        <taxon>Bacteria</taxon>
        <taxon>Bacillati</taxon>
        <taxon>Actinomycetota</taxon>
        <taxon>Actinomycetes</taxon>
        <taxon>Micrococcales</taxon>
        <taxon>Microbacteriaceae</taxon>
        <taxon>Ruicaihuangia</taxon>
    </lineage>
</organism>
<dbReference type="Pfam" id="PF17853">
    <property type="entry name" value="GGDEF_2"/>
    <property type="match status" value="1"/>
</dbReference>
<evidence type="ECO:0000313" key="5">
    <source>
        <dbReference type="EMBL" id="MDI2097393.1"/>
    </source>
</evidence>
<dbReference type="InterPro" id="IPR042070">
    <property type="entry name" value="PucR_C-HTH_sf"/>
</dbReference>
<reference evidence="5 6" key="1">
    <citation type="submission" date="2023-04" db="EMBL/GenBank/DDBJ databases">
        <title>Klugiella caeni sp. nov. isolated from the sludge of biochemical tank.</title>
        <authorList>
            <person name="Geng K."/>
        </authorList>
    </citation>
    <scope>NUCLEOTIDE SEQUENCE [LARGE SCALE GENOMIC DNA]</scope>
    <source>
        <strain evidence="5 6">YN-L-19</strain>
    </source>
</reference>
<keyword evidence="6" id="KW-1185">Reference proteome</keyword>
<dbReference type="Pfam" id="PF14361">
    <property type="entry name" value="RsbRD_N"/>
    <property type="match status" value="1"/>
</dbReference>
<dbReference type="PANTHER" id="PTHR33744:SF7">
    <property type="entry name" value="PUCR FAMILY TRANSCRIPTIONAL REGULATOR"/>
    <property type="match status" value="1"/>
</dbReference>
<gene>
    <name evidence="5" type="ORF">QF206_00220</name>
</gene>
<evidence type="ECO:0000256" key="1">
    <source>
        <dbReference type="ARBA" id="ARBA00006754"/>
    </source>
</evidence>
<dbReference type="AlphaFoldDB" id="A0AAW6T4U5"/>
<comment type="caution">
    <text evidence="5">The sequence shown here is derived from an EMBL/GenBank/DDBJ whole genome shotgun (WGS) entry which is preliminary data.</text>
</comment>
<evidence type="ECO:0000259" key="3">
    <source>
        <dbReference type="Pfam" id="PF14361"/>
    </source>
</evidence>
<sequence length="423" mass="46802">METDFDGTIVAHPDTDVVDTILGRVRPLLPHYATMAAEEYGRRFQDYARLSPAAFESVIESSFANLRALVEAIKSEAERPAFNSVSWERIGAIRMRQGISIESLMRSYNVWGRFAWAMFLSQIRRDDRRELETLLYISARLFWHIENATGSMAAGFIREAQSTWSNRELTRNSLVDALITGKLDGGALSAEPYGKDLASSYVAIAMLPRRAGAAQSPSLEDHVRRVYQIATRIRSDHRAFAGVRDSSVFLLWPVDDAVGQKTLGPVARELAERFSTMGVGVGAAHPGLEDVRLSFEEAQEASHIAVALDTGEPLSFNDLRLERLARSSGLIQEMSRDALGPLLEYERRRPSALVDTLRAYIDAGGNISGAAESMFVHANTVIYRLKRIAEITGLDPRESRGLLVLSLSLLAYQIGTDRPGTEG</sequence>
<name>A0AAW6T4U5_9MICO</name>
<evidence type="ECO:0000313" key="6">
    <source>
        <dbReference type="Proteomes" id="UP001321506"/>
    </source>
</evidence>
<dbReference type="InterPro" id="IPR051448">
    <property type="entry name" value="CdaR-like_regulators"/>
</dbReference>
<proteinExistence type="inferred from homology"/>
<evidence type="ECO:0000259" key="2">
    <source>
        <dbReference type="Pfam" id="PF13556"/>
    </source>
</evidence>
<feature type="domain" description="PucR C-terminal helix-turn-helix" evidence="2">
    <location>
        <begin position="353"/>
        <end position="411"/>
    </location>
</feature>
<accession>A0AAW6T4U5</accession>
<dbReference type="Proteomes" id="UP001321506">
    <property type="component" value="Unassembled WGS sequence"/>
</dbReference>
<dbReference type="InterPro" id="IPR041522">
    <property type="entry name" value="CdaR_GGDEF"/>
</dbReference>
<dbReference type="Gene3D" id="1.10.10.2840">
    <property type="entry name" value="PucR C-terminal helix-turn-helix domain"/>
    <property type="match status" value="1"/>
</dbReference>
<dbReference type="InterPro" id="IPR025751">
    <property type="entry name" value="RsbRD_N_dom"/>
</dbReference>
<dbReference type="InterPro" id="IPR025736">
    <property type="entry name" value="PucR_C-HTH_dom"/>
</dbReference>
<dbReference type="Pfam" id="PF13556">
    <property type="entry name" value="HTH_30"/>
    <property type="match status" value="1"/>
</dbReference>
<protein>
    <submittedName>
        <fullName evidence="5">Helix-turn-helix domain-containing protein</fullName>
    </submittedName>
</protein>